<dbReference type="Gene3D" id="2.120.10.30">
    <property type="entry name" value="TolB, C-terminal domain"/>
    <property type="match status" value="1"/>
</dbReference>
<keyword evidence="2" id="KW-0732">Signal</keyword>
<dbReference type="SUPFAM" id="SSF53474">
    <property type="entry name" value="alpha/beta-Hydrolases"/>
    <property type="match status" value="1"/>
</dbReference>
<evidence type="ECO:0000256" key="2">
    <source>
        <dbReference type="SAM" id="SignalP"/>
    </source>
</evidence>
<dbReference type="InterPro" id="IPR011042">
    <property type="entry name" value="6-blade_b-propeller_TolB-like"/>
</dbReference>
<dbReference type="RefSeq" id="WP_169154826.1">
    <property type="nucleotide sequence ID" value="NZ_CAWPJE010000004.1"/>
</dbReference>
<keyword evidence="1" id="KW-0378">Hydrolase</keyword>
<gene>
    <name evidence="4" type="ORF">DP116_08820</name>
</gene>
<dbReference type="InterPro" id="IPR029058">
    <property type="entry name" value="AB_hydrolase_fold"/>
</dbReference>
<dbReference type="PANTHER" id="PTHR42776:SF27">
    <property type="entry name" value="DIPEPTIDYL PEPTIDASE FAMILY MEMBER 6"/>
    <property type="match status" value="1"/>
</dbReference>
<name>A0ABX1P5B6_9CYAN</name>
<dbReference type="InterPro" id="IPR001375">
    <property type="entry name" value="Peptidase_S9_cat"/>
</dbReference>
<dbReference type="Pfam" id="PF00326">
    <property type="entry name" value="Peptidase_S9"/>
    <property type="match status" value="1"/>
</dbReference>
<keyword evidence="5" id="KW-1185">Reference proteome</keyword>
<organism evidence="4 5">
    <name type="scientific">Brasilonema bromeliae SPC951</name>
    <dbReference type="NCBI Taxonomy" id="385972"/>
    <lineage>
        <taxon>Bacteria</taxon>
        <taxon>Bacillati</taxon>
        <taxon>Cyanobacteriota</taxon>
        <taxon>Cyanophyceae</taxon>
        <taxon>Nostocales</taxon>
        <taxon>Scytonemataceae</taxon>
        <taxon>Brasilonema</taxon>
        <taxon>Bromeliae group (in: Brasilonema)</taxon>
    </lineage>
</organism>
<protein>
    <submittedName>
        <fullName evidence="4">S9 family peptidase</fullName>
    </submittedName>
</protein>
<accession>A0ABX1P5B6</accession>
<evidence type="ECO:0000313" key="5">
    <source>
        <dbReference type="Proteomes" id="UP000718564"/>
    </source>
</evidence>
<feature type="chain" id="PRO_5045264228" evidence="2">
    <location>
        <begin position="29"/>
        <end position="650"/>
    </location>
</feature>
<dbReference type="PANTHER" id="PTHR42776">
    <property type="entry name" value="SERINE PEPTIDASE S9 FAMILY MEMBER"/>
    <property type="match status" value="1"/>
</dbReference>
<dbReference type="EMBL" id="QMEB01000049">
    <property type="protein sequence ID" value="NMG19558.1"/>
    <property type="molecule type" value="Genomic_DNA"/>
</dbReference>
<dbReference type="SUPFAM" id="SSF82171">
    <property type="entry name" value="DPP6 N-terminal domain-like"/>
    <property type="match status" value="1"/>
</dbReference>
<reference evidence="4 5" key="1">
    <citation type="submission" date="2018-06" db="EMBL/GenBank/DDBJ databases">
        <title>Comparative genomics of Brasilonema spp. strains.</title>
        <authorList>
            <person name="Alvarenga D.O."/>
            <person name="Fiore M.F."/>
            <person name="Varani A.M."/>
        </authorList>
    </citation>
    <scope>NUCLEOTIDE SEQUENCE [LARGE SCALE GENOMIC DNA]</scope>
    <source>
        <strain evidence="4 5">SPC951</strain>
    </source>
</reference>
<dbReference type="Proteomes" id="UP000718564">
    <property type="component" value="Unassembled WGS sequence"/>
</dbReference>
<proteinExistence type="predicted"/>
<feature type="signal peptide" evidence="2">
    <location>
        <begin position="1"/>
        <end position="28"/>
    </location>
</feature>
<feature type="domain" description="Peptidase S9 prolyl oligopeptidase catalytic" evidence="3">
    <location>
        <begin position="422"/>
        <end position="634"/>
    </location>
</feature>
<dbReference type="Gene3D" id="3.40.50.1820">
    <property type="entry name" value="alpha/beta hydrolase"/>
    <property type="match status" value="1"/>
</dbReference>
<evidence type="ECO:0000259" key="3">
    <source>
        <dbReference type="Pfam" id="PF00326"/>
    </source>
</evidence>
<evidence type="ECO:0000256" key="1">
    <source>
        <dbReference type="ARBA" id="ARBA00022801"/>
    </source>
</evidence>
<sequence>MNKKYFSVVAVPLVVAATLLTNISASFADLPPLIPRQILFGNPEKTNPQLSPDGKYLTYIAPDKNNVLQVWLRTVGQNDDRVLTADKKRGIRSYFWTYNGEQLIYLQDTDGDENFHFYAVNIRSNEVRDLTPYKGVRARMIALEPNFPNEVLVGLNIKDPRKHDAYRINLKTGAAKLELENSVNVTESVADPQLKIRASVASTPDGGSSLSVRQTTNQPWKIVRKWGPDDEGGAVGFSQDGKTLYITGSHNANATRVLALNLATGKESVIAQDPQYDAGGMFAHPVKRQIQAVSFEKDKLEWQILDKSIAPDFQAISKVSPGEFSVVDRDLADKTWLVAYRTDNGPVYYYTYDRTSKQSKLLFSNQPKLEGLQLAQMKPISYKSRDGLTIHGYLTTPVGIPTKNLPTVLLVHGGPWTRDTWGYNPQAQWLANRGYAVLQLNYRGSTGYGKKFLNAGNREWAGTMHNDLIDGVNWIVQQGIADRKKVAIMGGSYGGYATLVGLTFTPDVFAAGVSIVGPSNLITLLKSIPPYWESGRAEFYNRIGNLEKEPEFLKSRSPLFFVDRIKVPLLIGQGANDPRVKQAESEQIVAAMRKANKPVEYILYPDEGHGFARPQNRLHFYAKAEEFLSKYLGGRVEAVGDIPGNSGVVK</sequence>
<evidence type="ECO:0000313" key="4">
    <source>
        <dbReference type="EMBL" id="NMG19558.1"/>
    </source>
</evidence>
<comment type="caution">
    <text evidence="4">The sequence shown here is derived from an EMBL/GenBank/DDBJ whole genome shotgun (WGS) entry which is preliminary data.</text>
</comment>